<reference evidence="1 2" key="1">
    <citation type="submission" date="2018-11" db="EMBL/GenBank/DDBJ databases">
        <title>Flavobacterium sp. nov., YIM 102701-2 draft genome.</title>
        <authorList>
            <person name="Li G."/>
            <person name="Jiang Y."/>
        </authorList>
    </citation>
    <scope>NUCLEOTIDE SEQUENCE [LARGE SCALE GENOMIC DNA]</scope>
    <source>
        <strain evidence="1 2">YIM 102701-2</strain>
    </source>
</reference>
<dbReference type="OrthoDB" id="1421826at2"/>
<accession>A0A3P3W264</accession>
<dbReference type="InterPro" id="IPR023375">
    <property type="entry name" value="ADC_dom_sf"/>
</dbReference>
<dbReference type="Proteomes" id="UP000275719">
    <property type="component" value="Unassembled WGS sequence"/>
</dbReference>
<name>A0A3P3W264_9FLAO</name>
<proteinExistence type="predicted"/>
<sequence>MKKYSTSEMLNYTSHRTWENPNNNWSFYQEWNKALFFHWAIEKEIIEKLIPSGVEIDTYNGKAWISLVAFTMEKIRPRLLPSFPPISNFHEINLRTYVTKDNKPGVYFLNIESQKWLSGYLSRKISGLPYQKSDVTHDLKNNRLIANFKTKGYNLEIDYKIGNLVTDKTDLDIFLTERYCLYLDLNDELIRYEIHHLPWEVKELTYTKLKTNYFLKDIDLNRKPDLIRYSEGIQVLAWNQEVL</sequence>
<dbReference type="PANTHER" id="PTHR39186">
    <property type="entry name" value="DUF2071 FAMILY PROTEIN"/>
    <property type="match status" value="1"/>
</dbReference>
<dbReference type="SUPFAM" id="SSF160104">
    <property type="entry name" value="Acetoacetate decarboxylase-like"/>
    <property type="match status" value="1"/>
</dbReference>
<gene>
    <name evidence="1" type="ORF">EG240_13675</name>
</gene>
<keyword evidence="2" id="KW-1185">Reference proteome</keyword>
<dbReference type="EMBL" id="RQVQ01000040">
    <property type="protein sequence ID" value="RRJ88458.1"/>
    <property type="molecule type" value="Genomic_DNA"/>
</dbReference>
<dbReference type="RefSeq" id="WP_125019921.1">
    <property type="nucleotide sequence ID" value="NZ_RQVQ01000040.1"/>
</dbReference>
<dbReference type="Pfam" id="PF09844">
    <property type="entry name" value="DUF2071"/>
    <property type="match status" value="1"/>
</dbReference>
<organism evidence="1 2">
    <name type="scientific">Paenimyroides tangerinum</name>
    <dbReference type="NCBI Taxonomy" id="2488728"/>
    <lineage>
        <taxon>Bacteria</taxon>
        <taxon>Pseudomonadati</taxon>
        <taxon>Bacteroidota</taxon>
        <taxon>Flavobacteriia</taxon>
        <taxon>Flavobacteriales</taxon>
        <taxon>Flavobacteriaceae</taxon>
        <taxon>Paenimyroides</taxon>
    </lineage>
</organism>
<comment type="caution">
    <text evidence="1">The sequence shown here is derived from an EMBL/GenBank/DDBJ whole genome shotgun (WGS) entry which is preliminary data.</text>
</comment>
<protein>
    <submittedName>
        <fullName evidence="1">DUF2071 domain-containing protein</fullName>
    </submittedName>
</protein>
<dbReference type="InterPro" id="IPR018644">
    <property type="entry name" value="DUF2071"/>
</dbReference>
<evidence type="ECO:0000313" key="1">
    <source>
        <dbReference type="EMBL" id="RRJ88458.1"/>
    </source>
</evidence>
<evidence type="ECO:0000313" key="2">
    <source>
        <dbReference type="Proteomes" id="UP000275719"/>
    </source>
</evidence>
<dbReference type="PANTHER" id="PTHR39186:SF1">
    <property type="entry name" value="DUF2071 DOMAIN-CONTAINING PROTEIN"/>
    <property type="match status" value="1"/>
</dbReference>
<dbReference type="Gene3D" id="2.40.400.10">
    <property type="entry name" value="Acetoacetate decarboxylase-like"/>
    <property type="match status" value="1"/>
</dbReference>
<dbReference type="AlphaFoldDB" id="A0A3P3W264"/>